<sequence length="231" mass="27173">PIESIQYYYRGQYEYEIQIEYIHIWKYYEEDMTDISDWEYDSSAGLVGDEYGFYQDNGYAYLSAFAGGSEDEWVMYKTPMNYLITPFTRFETNHCIGIDNYPNVQVTTRISGIGLDIQTSLTESEYPEWEIQNTDLSVHTGKIIDWLYVKIDDIPNAPSYGMIYGFWDYIKIYEIGGSLSTSIPTKQFIEPKLEFMIDTDNLADTTQLEFGIYQNNEPMNYQFYLENKTFT</sequence>
<organism evidence="1">
    <name type="scientific">marine sediment metagenome</name>
    <dbReference type="NCBI Taxonomy" id="412755"/>
    <lineage>
        <taxon>unclassified sequences</taxon>
        <taxon>metagenomes</taxon>
        <taxon>ecological metagenomes</taxon>
    </lineage>
</organism>
<gene>
    <name evidence="1" type="ORF">S12H4_54101</name>
</gene>
<dbReference type="AlphaFoldDB" id="X1TQ27"/>
<proteinExistence type="predicted"/>
<evidence type="ECO:0000313" key="1">
    <source>
        <dbReference type="EMBL" id="GAJ07443.1"/>
    </source>
</evidence>
<name>X1TQ27_9ZZZZ</name>
<reference evidence="1" key="1">
    <citation type="journal article" date="2014" name="Front. Microbiol.">
        <title>High frequency of phylogenetically diverse reductive dehalogenase-homologous genes in deep subseafloor sedimentary metagenomes.</title>
        <authorList>
            <person name="Kawai M."/>
            <person name="Futagami T."/>
            <person name="Toyoda A."/>
            <person name="Takaki Y."/>
            <person name="Nishi S."/>
            <person name="Hori S."/>
            <person name="Arai W."/>
            <person name="Tsubouchi T."/>
            <person name="Morono Y."/>
            <person name="Uchiyama I."/>
            <person name="Ito T."/>
            <person name="Fujiyama A."/>
            <person name="Inagaki F."/>
            <person name="Takami H."/>
        </authorList>
    </citation>
    <scope>NUCLEOTIDE SEQUENCE</scope>
    <source>
        <strain evidence="1">Expedition CK06-06</strain>
    </source>
</reference>
<protein>
    <submittedName>
        <fullName evidence="1">Uncharacterized protein</fullName>
    </submittedName>
</protein>
<feature type="non-terminal residue" evidence="1">
    <location>
        <position position="1"/>
    </location>
</feature>
<dbReference type="EMBL" id="BARW01034534">
    <property type="protein sequence ID" value="GAJ07443.1"/>
    <property type="molecule type" value="Genomic_DNA"/>
</dbReference>
<feature type="non-terminal residue" evidence="1">
    <location>
        <position position="231"/>
    </location>
</feature>
<accession>X1TQ27</accession>
<comment type="caution">
    <text evidence="1">The sequence shown here is derived from an EMBL/GenBank/DDBJ whole genome shotgun (WGS) entry which is preliminary data.</text>
</comment>